<feature type="compositionally biased region" description="Low complexity" evidence="1">
    <location>
        <begin position="24"/>
        <end position="36"/>
    </location>
</feature>
<dbReference type="AlphaFoldDB" id="A0AAV7QQG8"/>
<feature type="region of interest" description="Disordered" evidence="1">
    <location>
        <begin position="1"/>
        <end position="132"/>
    </location>
</feature>
<evidence type="ECO:0000313" key="3">
    <source>
        <dbReference type="Proteomes" id="UP001066276"/>
    </source>
</evidence>
<comment type="caution">
    <text evidence="2">The sequence shown here is derived from an EMBL/GenBank/DDBJ whole genome shotgun (WGS) entry which is preliminary data.</text>
</comment>
<protein>
    <submittedName>
        <fullName evidence="2">Uncharacterized protein</fullName>
    </submittedName>
</protein>
<reference evidence="2" key="1">
    <citation type="journal article" date="2022" name="bioRxiv">
        <title>Sequencing and chromosome-scale assembly of the giantPleurodeles waltlgenome.</title>
        <authorList>
            <person name="Brown T."/>
            <person name="Elewa A."/>
            <person name="Iarovenko S."/>
            <person name="Subramanian E."/>
            <person name="Araus A.J."/>
            <person name="Petzold A."/>
            <person name="Susuki M."/>
            <person name="Suzuki K.-i.T."/>
            <person name="Hayashi T."/>
            <person name="Toyoda A."/>
            <person name="Oliveira C."/>
            <person name="Osipova E."/>
            <person name="Leigh N.D."/>
            <person name="Simon A."/>
            <person name="Yun M.H."/>
        </authorList>
    </citation>
    <scope>NUCLEOTIDE SEQUENCE</scope>
    <source>
        <strain evidence="2">20211129_DDA</strain>
        <tissue evidence="2">Liver</tissue>
    </source>
</reference>
<proteinExistence type="predicted"/>
<feature type="compositionally biased region" description="Polar residues" evidence="1">
    <location>
        <begin position="63"/>
        <end position="75"/>
    </location>
</feature>
<dbReference type="EMBL" id="JANPWB010000010">
    <property type="protein sequence ID" value="KAJ1140623.1"/>
    <property type="molecule type" value="Genomic_DNA"/>
</dbReference>
<feature type="compositionally biased region" description="Polar residues" evidence="1">
    <location>
        <begin position="98"/>
        <end position="118"/>
    </location>
</feature>
<name>A0AAV7QQG8_PLEWA</name>
<evidence type="ECO:0000256" key="1">
    <source>
        <dbReference type="SAM" id="MobiDB-lite"/>
    </source>
</evidence>
<evidence type="ECO:0000313" key="2">
    <source>
        <dbReference type="EMBL" id="KAJ1140623.1"/>
    </source>
</evidence>
<dbReference type="Proteomes" id="UP001066276">
    <property type="component" value="Chromosome 6"/>
</dbReference>
<feature type="compositionally biased region" description="Basic and acidic residues" evidence="1">
    <location>
        <begin position="49"/>
        <end position="62"/>
    </location>
</feature>
<gene>
    <name evidence="2" type="ORF">NDU88_006972</name>
</gene>
<accession>A0AAV7QQG8</accession>
<keyword evidence="3" id="KW-1185">Reference proteome</keyword>
<sequence length="132" mass="14112">MSTSNGATRPCRRLRSEQRAPHWAARATLTTTATGTKNLGEAQSGALARHMEDARHEKKRPSEGTTFRPTKSQAADKQAQALEEANLFSVMRTPAENGASTTDSESPGAQHSPPSSALTYGPAITPRTSHDL</sequence>
<organism evidence="2 3">
    <name type="scientific">Pleurodeles waltl</name>
    <name type="common">Iberian ribbed newt</name>
    <dbReference type="NCBI Taxonomy" id="8319"/>
    <lineage>
        <taxon>Eukaryota</taxon>
        <taxon>Metazoa</taxon>
        <taxon>Chordata</taxon>
        <taxon>Craniata</taxon>
        <taxon>Vertebrata</taxon>
        <taxon>Euteleostomi</taxon>
        <taxon>Amphibia</taxon>
        <taxon>Batrachia</taxon>
        <taxon>Caudata</taxon>
        <taxon>Salamandroidea</taxon>
        <taxon>Salamandridae</taxon>
        <taxon>Pleurodelinae</taxon>
        <taxon>Pleurodeles</taxon>
    </lineage>
</organism>